<evidence type="ECO:0000313" key="1">
    <source>
        <dbReference type="EMBL" id="PND38106.1"/>
    </source>
</evidence>
<dbReference type="Proteomes" id="UP000235916">
    <property type="component" value="Unassembled WGS sequence"/>
</dbReference>
<organism evidence="1 2">
    <name type="scientific">Kinneretia aquatilis</name>
    <dbReference type="NCBI Taxonomy" id="2070761"/>
    <lineage>
        <taxon>Bacteria</taxon>
        <taxon>Pseudomonadati</taxon>
        <taxon>Pseudomonadota</taxon>
        <taxon>Betaproteobacteria</taxon>
        <taxon>Burkholderiales</taxon>
        <taxon>Sphaerotilaceae</taxon>
        <taxon>Roseateles</taxon>
    </lineage>
</organism>
<evidence type="ECO:0000313" key="2">
    <source>
        <dbReference type="Proteomes" id="UP000235916"/>
    </source>
</evidence>
<dbReference type="GO" id="GO:0016788">
    <property type="term" value="F:hydrolase activity, acting on ester bonds"/>
    <property type="evidence" value="ECO:0007669"/>
    <property type="project" value="UniProtKB-ARBA"/>
</dbReference>
<sequence length="275" mass="29602">MKRPHPHSHPALGWLLAAATCCGLSACGGTQRHPETGLEVPALPSSAPPAAEISVLMLGNSHTSAQALPQQLEGLLRARFPGQSVAVVEAPNWLFLDERLSDPLSQKLLSSQPWRAVVLQAQKYSSSGAYHYSTAAAEQWVQAVRRQQALPLLFPEWPRRGIDETARIYELHVSIARKQPACVAPIGQAWDLALQRHPELRLHASDGNHSAAAGAHLAALMLYATLTGDSALALLPLLPELHGISTALQTQLRQIAADTAARVPPRQHCPKDGPL</sequence>
<comment type="caution">
    <text evidence="1">The sequence shown here is derived from an EMBL/GenBank/DDBJ whole genome shotgun (WGS) entry which is preliminary data.</text>
</comment>
<dbReference type="RefSeq" id="WP_102768026.1">
    <property type="nucleotide sequence ID" value="NZ_POSP01000003.1"/>
</dbReference>
<dbReference type="PROSITE" id="PS51257">
    <property type="entry name" value="PROKAR_LIPOPROTEIN"/>
    <property type="match status" value="1"/>
</dbReference>
<gene>
    <name evidence="1" type="ORF">C1O66_11635</name>
</gene>
<name>A0A2N8KXC4_9BURK</name>
<proteinExistence type="predicted"/>
<accession>A0A2N8KXC4</accession>
<dbReference type="OrthoDB" id="9792428at2"/>
<dbReference type="Gene3D" id="3.40.50.1110">
    <property type="entry name" value="SGNH hydrolase"/>
    <property type="match status" value="1"/>
</dbReference>
<dbReference type="InterPro" id="IPR036514">
    <property type="entry name" value="SGNH_hydro_sf"/>
</dbReference>
<dbReference type="AlphaFoldDB" id="A0A2N8KXC4"/>
<dbReference type="SUPFAM" id="SSF52266">
    <property type="entry name" value="SGNH hydrolase"/>
    <property type="match status" value="1"/>
</dbReference>
<protein>
    <submittedName>
        <fullName evidence="1">Uncharacterized protein</fullName>
    </submittedName>
</protein>
<keyword evidence="2" id="KW-1185">Reference proteome</keyword>
<dbReference type="EMBL" id="POSP01000003">
    <property type="protein sequence ID" value="PND38106.1"/>
    <property type="molecule type" value="Genomic_DNA"/>
</dbReference>
<reference evidence="1 2" key="1">
    <citation type="submission" date="2018-01" db="EMBL/GenBank/DDBJ databases">
        <title>Draft genome sequence of Paucibacter aquatile CR182 isolated from freshwater of the Nakdong River.</title>
        <authorList>
            <person name="Choi A."/>
            <person name="Chung E.J."/>
        </authorList>
    </citation>
    <scope>NUCLEOTIDE SEQUENCE [LARGE SCALE GENOMIC DNA]</scope>
    <source>
        <strain evidence="1 2">CR182</strain>
    </source>
</reference>